<sequence length="186" mass="21030">MNQISDKEKRQELLEKAKKIKLLIFDIDGVLTDGSLFFDNQGQEYKAFNSKDGHGIRLLLDNGINVAIITGRKSELVMHRANNLKIPKEYIYQGYRDKVPAFYELLEKTKLEKENIAFIGDDVIDLPIMSQVGLSIATADAHWFVQQNSDLICQLNGGRGAGREACEFILEAHGLLDDILQSYIRS</sequence>
<dbReference type="SFLD" id="SFLDS00003">
    <property type="entry name" value="Haloacid_Dehalogenase"/>
    <property type="match status" value="1"/>
</dbReference>
<dbReference type="InterPro" id="IPR023214">
    <property type="entry name" value="HAD_sf"/>
</dbReference>
<gene>
    <name evidence="14" type="ORF">EV695_1257</name>
</gene>
<evidence type="ECO:0000256" key="12">
    <source>
        <dbReference type="PIRSR" id="PIRSR006118-1"/>
    </source>
</evidence>
<dbReference type="NCBIfam" id="TIGR01670">
    <property type="entry name" value="KdsC-phosphatas"/>
    <property type="match status" value="1"/>
</dbReference>
<dbReference type="OrthoDB" id="9805604at2"/>
<evidence type="ECO:0000256" key="3">
    <source>
        <dbReference type="ARBA" id="ARBA00005893"/>
    </source>
</evidence>
<evidence type="ECO:0000256" key="7">
    <source>
        <dbReference type="ARBA" id="ARBA00022723"/>
    </source>
</evidence>
<comment type="caution">
    <text evidence="14">The sequence shown here is derived from an EMBL/GenBank/DDBJ whole genome shotgun (WGS) entry which is preliminary data.</text>
</comment>
<name>A0A4R1EZ55_9GAMM</name>
<dbReference type="SUPFAM" id="SSF56784">
    <property type="entry name" value="HAD-like"/>
    <property type="match status" value="1"/>
</dbReference>
<evidence type="ECO:0000256" key="5">
    <source>
        <dbReference type="ARBA" id="ARBA00013066"/>
    </source>
</evidence>
<dbReference type="Gene3D" id="3.40.50.1000">
    <property type="entry name" value="HAD superfamily/HAD-like"/>
    <property type="match status" value="1"/>
</dbReference>
<evidence type="ECO:0000256" key="1">
    <source>
        <dbReference type="ARBA" id="ARBA00000898"/>
    </source>
</evidence>
<evidence type="ECO:0000256" key="13">
    <source>
        <dbReference type="PIRSR" id="PIRSR006118-2"/>
    </source>
</evidence>
<feature type="binding site" evidence="12">
    <location>
        <position position="98"/>
    </location>
    <ligand>
        <name>substrate</name>
    </ligand>
</feature>
<evidence type="ECO:0000256" key="2">
    <source>
        <dbReference type="ARBA" id="ARBA00001946"/>
    </source>
</evidence>
<dbReference type="NCBIfam" id="NF007019">
    <property type="entry name" value="PRK09484.1"/>
    <property type="match status" value="1"/>
</dbReference>
<feature type="binding site" evidence="12">
    <location>
        <position position="80"/>
    </location>
    <ligand>
        <name>substrate</name>
    </ligand>
</feature>
<dbReference type="InterPro" id="IPR036412">
    <property type="entry name" value="HAD-like_sf"/>
</dbReference>
<dbReference type="CDD" id="cd01630">
    <property type="entry name" value="HAD_KDO-like"/>
    <property type="match status" value="1"/>
</dbReference>
<dbReference type="PANTHER" id="PTHR21485">
    <property type="entry name" value="HAD SUPERFAMILY MEMBERS CMAS AND KDSC"/>
    <property type="match status" value="1"/>
</dbReference>
<dbReference type="GO" id="GO:0008781">
    <property type="term" value="F:N-acylneuraminate cytidylyltransferase activity"/>
    <property type="evidence" value="ECO:0007669"/>
    <property type="project" value="TreeGrafter"/>
</dbReference>
<evidence type="ECO:0000256" key="8">
    <source>
        <dbReference type="ARBA" id="ARBA00022801"/>
    </source>
</evidence>
<keyword evidence="8 11" id="KW-0378">Hydrolase</keyword>
<keyword evidence="7 11" id="KW-0479">Metal-binding</keyword>
<evidence type="ECO:0000313" key="14">
    <source>
        <dbReference type="EMBL" id="TCJ86763.1"/>
    </source>
</evidence>
<dbReference type="GO" id="GO:0009103">
    <property type="term" value="P:lipopolysaccharide biosynthetic process"/>
    <property type="evidence" value="ECO:0007669"/>
    <property type="project" value="UniProtKB-UniRule"/>
</dbReference>
<comment type="catalytic activity">
    <reaction evidence="1 11">
        <text>3-deoxy-alpha-D-manno-2-octulosonate-8-phosphate + H2O = 3-deoxy-alpha-D-manno-oct-2-ulosonate + phosphate</text>
        <dbReference type="Rhea" id="RHEA:11500"/>
        <dbReference type="ChEBI" id="CHEBI:15377"/>
        <dbReference type="ChEBI" id="CHEBI:43474"/>
        <dbReference type="ChEBI" id="CHEBI:85985"/>
        <dbReference type="ChEBI" id="CHEBI:85986"/>
        <dbReference type="EC" id="3.1.3.45"/>
    </reaction>
</comment>
<dbReference type="PANTHER" id="PTHR21485:SF3">
    <property type="entry name" value="N-ACYLNEURAMINATE CYTIDYLYLTRANSFERASE"/>
    <property type="match status" value="1"/>
</dbReference>
<dbReference type="InterPro" id="IPR010023">
    <property type="entry name" value="KdsC_fam"/>
</dbReference>
<proteinExistence type="inferred from homology"/>
<reference evidence="14 15" key="1">
    <citation type="submission" date="2019-03" db="EMBL/GenBank/DDBJ databases">
        <title>Genomic Encyclopedia of Type Strains, Phase IV (KMG-IV): sequencing the most valuable type-strain genomes for metagenomic binning, comparative biology and taxonomic classification.</title>
        <authorList>
            <person name="Goeker M."/>
        </authorList>
    </citation>
    <scope>NUCLEOTIDE SEQUENCE [LARGE SCALE GENOMIC DNA]</scope>
    <source>
        <strain evidence="14 15">DSM 24830</strain>
    </source>
</reference>
<keyword evidence="11" id="KW-0448">Lipopolysaccharide biosynthesis</keyword>
<evidence type="ECO:0000256" key="6">
    <source>
        <dbReference type="ARBA" id="ARBA00020092"/>
    </source>
</evidence>
<dbReference type="Proteomes" id="UP000294887">
    <property type="component" value="Unassembled WGS sequence"/>
</dbReference>
<dbReference type="GO" id="GO:0019143">
    <property type="term" value="F:3-deoxy-manno-octulosonate-8-phosphatase activity"/>
    <property type="evidence" value="ECO:0007669"/>
    <property type="project" value="UniProtKB-UniRule"/>
</dbReference>
<dbReference type="RefSeq" id="WP_131905098.1">
    <property type="nucleotide sequence ID" value="NZ_BAAAFU010000004.1"/>
</dbReference>
<dbReference type="EC" id="3.1.3.45" evidence="5 11"/>
<comment type="cofactor">
    <cofactor evidence="2 11 13">
        <name>Mg(2+)</name>
        <dbReference type="ChEBI" id="CHEBI:18420"/>
    </cofactor>
</comment>
<dbReference type="AlphaFoldDB" id="A0A4R1EZ55"/>
<dbReference type="SFLD" id="SFLDG01138">
    <property type="entry name" value="C1.6.2:_Deoxy-d-mannose-octulo"/>
    <property type="match status" value="1"/>
</dbReference>
<dbReference type="FunFam" id="3.40.50.1000:FF:000029">
    <property type="entry name" value="3-deoxy-D-manno-octulosonate 8-phosphate phosphatase KdsC"/>
    <property type="match status" value="1"/>
</dbReference>
<feature type="binding site" evidence="12">
    <location>
        <position position="28"/>
    </location>
    <ligand>
        <name>substrate</name>
    </ligand>
</feature>
<evidence type="ECO:0000313" key="15">
    <source>
        <dbReference type="Proteomes" id="UP000294887"/>
    </source>
</evidence>
<dbReference type="EMBL" id="SMFQ01000003">
    <property type="protein sequence ID" value="TCJ86763.1"/>
    <property type="molecule type" value="Genomic_DNA"/>
</dbReference>
<organism evidence="14 15">
    <name type="scientific">Cocleimonas flava</name>
    <dbReference type="NCBI Taxonomy" id="634765"/>
    <lineage>
        <taxon>Bacteria</taxon>
        <taxon>Pseudomonadati</taxon>
        <taxon>Pseudomonadota</taxon>
        <taxon>Gammaproteobacteria</taxon>
        <taxon>Thiotrichales</taxon>
        <taxon>Thiotrichaceae</taxon>
        <taxon>Cocleimonas</taxon>
    </lineage>
</organism>
<comment type="function">
    <text evidence="11">Catalyzes the hydrolysis of 3-deoxy-D-manno-octulosonate 8-phosphate (KDO 8-P) to 3-deoxy-D-manno-octulosonate (KDO) and inorganic phosphate.</text>
</comment>
<dbReference type="NCBIfam" id="TIGR01662">
    <property type="entry name" value="HAD-SF-IIIA"/>
    <property type="match status" value="1"/>
</dbReference>
<comment type="similarity">
    <text evidence="3 11">Belongs to the KdsC family.</text>
</comment>
<keyword evidence="9 11" id="KW-0460">Magnesium</keyword>
<evidence type="ECO:0000256" key="11">
    <source>
        <dbReference type="PIRNR" id="PIRNR006118"/>
    </source>
</evidence>
<evidence type="ECO:0000256" key="9">
    <source>
        <dbReference type="ARBA" id="ARBA00022842"/>
    </source>
</evidence>
<feature type="binding site" evidence="12">
    <location>
        <position position="72"/>
    </location>
    <ligand>
        <name>substrate</name>
    </ligand>
</feature>
<dbReference type="InterPro" id="IPR050793">
    <property type="entry name" value="CMP-NeuNAc_synthase"/>
</dbReference>
<comment type="subunit">
    <text evidence="4 11">Homotetramer.</text>
</comment>
<dbReference type="Pfam" id="PF08282">
    <property type="entry name" value="Hydrolase_3"/>
    <property type="match status" value="1"/>
</dbReference>
<dbReference type="GO" id="GO:0046872">
    <property type="term" value="F:metal ion binding"/>
    <property type="evidence" value="ECO:0007669"/>
    <property type="project" value="UniProtKB-UniRule"/>
</dbReference>
<protein>
    <recommendedName>
        <fullName evidence="6 11">3-deoxy-D-manno-octulosonate 8-phosphate phosphatase KdsC</fullName>
        <ecNumber evidence="5 11">3.1.3.45</ecNumber>
    </recommendedName>
    <alternativeName>
        <fullName evidence="10 11">KDO 8-P phosphatase</fullName>
    </alternativeName>
</protein>
<dbReference type="PIRSF" id="PIRSF006118">
    <property type="entry name" value="KDO8-P_Ptase"/>
    <property type="match status" value="1"/>
</dbReference>
<accession>A0A4R1EZ55</accession>
<feature type="binding site" evidence="13">
    <location>
        <position position="26"/>
    </location>
    <ligand>
        <name>Mg(2+)</name>
        <dbReference type="ChEBI" id="CHEBI:18420"/>
    </ligand>
</feature>
<keyword evidence="15" id="KW-1185">Reference proteome</keyword>
<feature type="binding site" evidence="13">
    <location>
        <position position="121"/>
    </location>
    <ligand>
        <name>Mg(2+)</name>
        <dbReference type="ChEBI" id="CHEBI:18420"/>
    </ligand>
</feature>
<feature type="binding site" evidence="12">
    <location>
        <position position="57"/>
    </location>
    <ligand>
        <name>substrate</name>
    </ligand>
</feature>
<dbReference type="SFLD" id="SFLDG01136">
    <property type="entry name" value="C1.6:_Phosphoserine_Phosphatas"/>
    <property type="match status" value="1"/>
</dbReference>
<evidence type="ECO:0000256" key="4">
    <source>
        <dbReference type="ARBA" id="ARBA00011881"/>
    </source>
</evidence>
<dbReference type="InterPro" id="IPR006549">
    <property type="entry name" value="HAD-SF_hydro_IIIA"/>
</dbReference>
<evidence type="ECO:0000256" key="10">
    <source>
        <dbReference type="ARBA" id="ARBA00031051"/>
    </source>
</evidence>